<evidence type="ECO:0000313" key="3">
    <source>
        <dbReference type="Proteomes" id="UP001500752"/>
    </source>
</evidence>
<keyword evidence="1" id="KW-1133">Transmembrane helix</keyword>
<organism evidence="2 3">
    <name type="scientific">Arthrobacter ginkgonis</name>
    <dbReference type="NCBI Taxonomy" id="1630594"/>
    <lineage>
        <taxon>Bacteria</taxon>
        <taxon>Bacillati</taxon>
        <taxon>Actinomycetota</taxon>
        <taxon>Actinomycetes</taxon>
        <taxon>Micrococcales</taxon>
        <taxon>Micrococcaceae</taxon>
        <taxon>Arthrobacter</taxon>
    </lineage>
</organism>
<feature type="transmembrane region" description="Helical" evidence="1">
    <location>
        <begin position="161"/>
        <end position="179"/>
    </location>
</feature>
<feature type="transmembrane region" description="Helical" evidence="1">
    <location>
        <begin position="103"/>
        <end position="122"/>
    </location>
</feature>
<dbReference type="Pfam" id="PF14808">
    <property type="entry name" value="TMEM164"/>
    <property type="match status" value="1"/>
</dbReference>
<proteinExistence type="predicted"/>
<reference evidence="3" key="1">
    <citation type="journal article" date="2019" name="Int. J. Syst. Evol. Microbiol.">
        <title>The Global Catalogue of Microorganisms (GCM) 10K type strain sequencing project: providing services to taxonomists for standard genome sequencing and annotation.</title>
        <authorList>
            <consortium name="The Broad Institute Genomics Platform"/>
            <consortium name="The Broad Institute Genome Sequencing Center for Infectious Disease"/>
            <person name="Wu L."/>
            <person name="Ma J."/>
        </authorList>
    </citation>
    <scope>NUCLEOTIDE SEQUENCE [LARGE SCALE GENOMIC DNA]</scope>
    <source>
        <strain evidence="3">JCM 30742</strain>
    </source>
</reference>
<sequence length="273" mass="30346">MLVEDGGMAASETGPAQRMFPGAELERMTGLTIERTFIPLGFSHWLILLLVAAGAVLLVWLGRALRGTRAEESLARGFAIVLLAYAGTMLIVRMLPARWNIDLSLPLHVSDLTWMVAVYALWTRSRWAFALTYYWGLTLNPQAMITPAVRPGFPDLAFIDFWLQHALVVWAAVYLTWGLGLRPDWAAFRTAVACTLGWAVVVFCFNVAAGTNYGFLNAKPVNPSALDLMGPWPWYLAVELVVVLALWALITWPWTRTRKTGQQNLMLGPGGQR</sequence>
<dbReference type="EMBL" id="BAABEO010000001">
    <property type="protein sequence ID" value="GAA3666203.1"/>
    <property type="molecule type" value="Genomic_DNA"/>
</dbReference>
<name>A0ABP7BRR5_9MICC</name>
<dbReference type="InterPro" id="IPR011737">
    <property type="entry name" value="CHP02206_TP0381"/>
</dbReference>
<feature type="transmembrane region" description="Helical" evidence="1">
    <location>
        <begin position="234"/>
        <end position="254"/>
    </location>
</feature>
<keyword evidence="1" id="KW-0472">Membrane</keyword>
<dbReference type="RefSeq" id="WP_345147701.1">
    <property type="nucleotide sequence ID" value="NZ_BAABEO010000001.1"/>
</dbReference>
<protein>
    <submittedName>
        <fullName evidence="2">TIGR02206 family membrane protein</fullName>
    </submittedName>
</protein>
<feature type="transmembrane region" description="Helical" evidence="1">
    <location>
        <begin position="129"/>
        <end position="149"/>
    </location>
</feature>
<evidence type="ECO:0000313" key="2">
    <source>
        <dbReference type="EMBL" id="GAA3666203.1"/>
    </source>
</evidence>
<comment type="caution">
    <text evidence="2">The sequence shown here is derived from an EMBL/GenBank/DDBJ whole genome shotgun (WGS) entry which is preliminary data.</text>
</comment>
<feature type="transmembrane region" description="Helical" evidence="1">
    <location>
        <begin position="42"/>
        <end position="61"/>
    </location>
</feature>
<keyword evidence="1" id="KW-0812">Transmembrane</keyword>
<evidence type="ECO:0000256" key="1">
    <source>
        <dbReference type="SAM" id="Phobius"/>
    </source>
</evidence>
<dbReference type="Proteomes" id="UP001500752">
    <property type="component" value="Unassembled WGS sequence"/>
</dbReference>
<keyword evidence="3" id="KW-1185">Reference proteome</keyword>
<dbReference type="NCBIfam" id="TIGR02206">
    <property type="entry name" value="intg_mem_TP0381"/>
    <property type="match status" value="1"/>
</dbReference>
<accession>A0ABP7BRR5</accession>
<feature type="transmembrane region" description="Helical" evidence="1">
    <location>
        <begin position="191"/>
        <end position="214"/>
    </location>
</feature>
<feature type="transmembrane region" description="Helical" evidence="1">
    <location>
        <begin position="73"/>
        <end position="91"/>
    </location>
</feature>
<gene>
    <name evidence="2" type="ORF">GCM10023081_01280</name>
</gene>